<evidence type="ECO:0000313" key="1">
    <source>
        <dbReference type="EMBL" id="KUG16315.1"/>
    </source>
</evidence>
<accession>A0A0W8F607</accession>
<organism evidence="1">
    <name type="scientific">hydrocarbon metagenome</name>
    <dbReference type="NCBI Taxonomy" id="938273"/>
    <lineage>
        <taxon>unclassified sequences</taxon>
        <taxon>metagenomes</taxon>
        <taxon>ecological metagenomes</taxon>
    </lineage>
</organism>
<name>A0A0W8F607_9ZZZZ</name>
<dbReference type="AlphaFoldDB" id="A0A0W8F607"/>
<reference evidence="1" key="1">
    <citation type="journal article" date="2015" name="Proc. Natl. Acad. Sci. U.S.A.">
        <title>Networks of energetic and metabolic interactions define dynamics in microbial communities.</title>
        <authorList>
            <person name="Embree M."/>
            <person name="Liu J.K."/>
            <person name="Al-Bassam M.M."/>
            <person name="Zengler K."/>
        </authorList>
    </citation>
    <scope>NUCLEOTIDE SEQUENCE</scope>
</reference>
<dbReference type="Gene3D" id="3.20.20.410">
    <property type="entry name" value="Protein of unknown function UPF0759"/>
    <property type="match status" value="1"/>
</dbReference>
<sequence>MFYDHSHPRIKEAEISEQMVRIYFNNHARSKAAANAFQLMDLLEIPHEPKKIRLQDQFTLGCF</sequence>
<dbReference type="InterPro" id="IPR036520">
    <property type="entry name" value="UPF0759_sf"/>
</dbReference>
<gene>
    <name evidence="1" type="ORF">ASZ90_013987</name>
</gene>
<proteinExistence type="predicted"/>
<protein>
    <submittedName>
        <fullName evidence="1">Uncharacterized protein</fullName>
    </submittedName>
</protein>
<comment type="caution">
    <text evidence="1">The sequence shown here is derived from an EMBL/GenBank/DDBJ whole genome shotgun (WGS) entry which is preliminary data.</text>
</comment>
<dbReference type="EMBL" id="LNQE01001503">
    <property type="protein sequence ID" value="KUG16315.1"/>
    <property type="molecule type" value="Genomic_DNA"/>
</dbReference>